<keyword evidence="2" id="KW-1185">Reference proteome</keyword>
<organism evidence="1 2">
    <name type="scientific">Nephila pilipes</name>
    <name type="common">Giant wood spider</name>
    <name type="synonym">Nephila maculata</name>
    <dbReference type="NCBI Taxonomy" id="299642"/>
    <lineage>
        <taxon>Eukaryota</taxon>
        <taxon>Metazoa</taxon>
        <taxon>Ecdysozoa</taxon>
        <taxon>Arthropoda</taxon>
        <taxon>Chelicerata</taxon>
        <taxon>Arachnida</taxon>
        <taxon>Araneae</taxon>
        <taxon>Araneomorphae</taxon>
        <taxon>Entelegynae</taxon>
        <taxon>Araneoidea</taxon>
        <taxon>Nephilidae</taxon>
        <taxon>Nephila</taxon>
    </lineage>
</organism>
<reference evidence="1" key="1">
    <citation type="submission" date="2020-08" db="EMBL/GenBank/DDBJ databases">
        <title>Multicomponent nature underlies the extraordinary mechanical properties of spider dragline silk.</title>
        <authorList>
            <person name="Kono N."/>
            <person name="Nakamura H."/>
            <person name="Mori M."/>
            <person name="Yoshida Y."/>
            <person name="Ohtoshi R."/>
            <person name="Malay A.D."/>
            <person name="Moran D.A.P."/>
            <person name="Tomita M."/>
            <person name="Numata K."/>
            <person name="Arakawa K."/>
        </authorList>
    </citation>
    <scope>NUCLEOTIDE SEQUENCE</scope>
</reference>
<evidence type="ECO:0000313" key="1">
    <source>
        <dbReference type="EMBL" id="GFU34193.1"/>
    </source>
</evidence>
<proteinExistence type="predicted"/>
<sequence>MGNKKKKRLQNSKYDVHALSEDSDFYFDTETGLISSREKNHIHFHSQSHLVATSVRGCYVQDSLYDEDSTFGRQRCQIILVFGEVFLKRFVTMSCLNRVDNRLSPPREKYKEVIRDF</sequence>
<gene>
    <name evidence="1" type="ORF">NPIL_355331</name>
</gene>
<accession>A0A8X6QSB6</accession>
<dbReference type="Proteomes" id="UP000887013">
    <property type="component" value="Unassembled WGS sequence"/>
</dbReference>
<name>A0A8X6QSB6_NEPPI</name>
<evidence type="ECO:0000313" key="2">
    <source>
        <dbReference type="Proteomes" id="UP000887013"/>
    </source>
</evidence>
<dbReference type="EMBL" id="BMAW01083468">
    <property type="protein sequence ID" value="GFU34193.1"/>
    <property type="molecule type" value="Genomic_DNA"/>
</dbReference>
<comment type="caution">
    <text evidence="1">The sequence shown here is derived from an EMBL/GenBank/DDBJ whole genome shotgun (WGS) entry which is preliminary data.</text>
</comment>
<dbReference type="AlphaFoldDB" id="A0A8X6QSB6"/>
<protein>
    <submittedName>
        <fullName evidence="1">Uncharacterized protein</fullName>
    </submittedName>
</protein>